<sequence length="285" mass="32679">MTGLKPTFENTLMVLIGKTGSGKSAAGNTILGKHFESRASQRSVTKSCQKASGKIDGRPVVVVDTPELVKCVKMLSPGPHVFLLVLQIGRFTQEEQDSVELIKKIFGENSGHFIIVLFTRGDDLNNQAVESYIEEECEDFVKNLIEECGGRYHVFNNNDKTNHTQVGQLLDKVETLVRKNGGGCYSIELLNIENNYQKVLKRMEEMQEKMQREKEDLERKHENEMEVLKRKLETQASEMEKQQNCSEEMKKEMRDLIQTMEALKKKQEKERNGLKKRHKKTCIIL</sequence>
<dbReference type="Gene3D" id="3.40.50.300">
    <property type="entry name" value="P-loop containing nucleotide triphosphate hydrolases"/>
    <property type="match status" value="1"/>
</dbReference>
<dbReference type="Proteomes" id="UP000261420">
    <property type="component" value="Unplaced"/>
</dbReference>
<protein>
    <recommendedName>
        <fullName evidence="5">AIG1-type G domain-containing protein</fullName>
    </recommendedName>
</protein>
<evidence type="ECO:0000256" key="1">
    <source>
        <dbReference type="ARBA" id="ARBA00008535"/>
    </source>
</evidence>
<comment type="similarity">
    <text evidence="1">Belongs to the TRAFAC class TrmE-Era-EngA-EngB-Septin-like GTPase superfamily. AIG1/Toc34/Toc159-like paraseptin GTPase family. IAN subfamily.</text>
</comment>
<dbReference type="PROSITE" id="PS51720">
    <property type="entry name" value="G_AIG1"/>
    <property type="match status" value="1"/>
</dbReference>
<dbReference type="AlphaFoldDB" id="A0A3B4UVP9"/>
<dbReference type="Ensembl" id="ENSSDUT00000023061.1">
    <property type="protein sequence ID" value="ENSSDUP00000022646.1"/>
    <property type="gene ID" value="ENSSDUG00000016459.1"/>
</dbReference>
<dbReference type="GO" id="GO:0005783">
    <property type="term" value="C:endoplasmic reticulum"/>
    <property type="evidence" value="ECO:0007669"/>
    <property type="project" value="UniProtKB-SubCell"/>
</dbReference>
<dbReference type="GO" id="GO:0005525">
    <property type="term" value="F:GTP binding"/>
    <property type="evidence" value="ECO:0007669"/>
    <property type="project" value="UniProtKB-KW"/>
</dbReference>
<organism evidence="6 7">
    <name type="scientific">Seriola dumerili</name>
    <name type="common">Greater amberjack</name>
    <name type="synonym">Caranx dumerili</name>
    <dbReference type="NCBI Taxonomy" id="41447"/>
    <lineage>
        <taxon>Eukaryota</taxon>
        <taxon>Metazoa</taxon>
        <taxon>Chordata</taxon>
        <taxon>Craniata</taxon>
        <taxon>Vertebrata</taxon>
        <taxon>Euteleostomi</taxon>
        <taxon>Actinopterygii</taxon>
        <taxon>Neopterygii</taxon>
        <taxon>Teleostei</taxon>
        <taxon>Neoteleostei</taxon>
        <taxon>Acanthomorphata</taxon>
        <taxon>Carangaria</taxon>
        <taxon>Carangiformes</taxon>
        <taxon>Carangidae</taxon>
        <taxon>Seriola</taxon>
    </lineage>
</organism>
<keyword evidence="3" id="KW-0342">GTP-binding</keyword>
<evidence type="ECO:0000313" key="7">
    <source>
        <dbReference type="Proteomes" id="UP000261420"/>
    </source>
</evidence>
<dbReference type="GO" id="GO:0005829">
    <property type="term" value="C:cytosol"/>
    <property type="evidence" value="ECO:0007669"/>
    <property type="project" value="UniProtKB-SubCell"/>
</dbReference>
<keyword evidence="4" id="KW-0175">Coiled coil</keyword>
<dbReference type="PANTHER" id="PTHR10903">
    <property type="entry name" value="GTPASE, IMAP FAMILY MEMBER-RELATED"/>
    <property type="match status" value="1"/>
</dbReference>
<dbReference type="CDD" id="cd01852">
    <property type="entry name" value="AIG1"/>
    <property type="match status" value="1"/>
</dbReference>
<evidence type="ECO:0000259" key="5">
    <source>
        <dbReference type="PROSITE" id="PS51720"/>
    </source>
</evidence>
<evidence type="ECO:0000313" key="6">
    <source>
        <dbReference type="Ensembl" id="ENSSDUP00000022646.1"/>
    </source>
</evidence>
<dbReference type="InterPro" id="IPR027417">
    <property type="entry name" value="P-loop_NTPase"/>
</dbReference>
<evidence type="ECO:0000256" key="4">
    <source>
        <dbReference type="SAM" id="Coils"/>
    </source>
</evidence>
<dbReference type="GeneTree" id="ENSGT00940000164100"/>
<reference evidence="6" key="2">
    <citation type="submission" date="2025-09" db="UniProtKB">
        <authorList>
            <consortium name="Ensembl"/>
        </authorList>
    </citation>
    <scope>IDENTIFICATION</scope>
</reference>
<keyword evidence="7" id="KW-1185">Reference proteome</keyword>
<reference evidence="6" key="1">
    <citation type="submission" date="2025-08" db="UniProtKB">
        <authorList>
            <consortium name="Ensembl"/>
        </authorList>
    </citation>
    <scope>IDENTIFICATION</scope>
</reference>
<name>A0A3B4UVP9_SERDU</name>
<feature type="coiled-coil region" evidence="4">
    <location>
        <begin position="189"/>
        <end position="277"/>
    </location>
</feature>
<keyword evidence="2" id="KW-0547">Nucleotide-binding</keyword>
<dbReference type="GO" id="GO:0005794">
    <property type="term" value="C:Golgi apparatus"/>
    <property type="evidence" value="ECO:0007669"/>
    <property type="project" value="UniProtKB-SubCell"/>
</dbReference>
<proteinExistence type="inferred from homology"/>
<dbReference type="PANTHER" id="PTHR10903:SF170">
    <property type="entry name" value="GTPASE IMAP FAMILY MEMBER 7"/>
    <property type="match status" value="1"/>
</dbReference>
<dbReference type="GO" id="GO:0005739">
    <property type="term" value="C:mitochondrion"/>
    <property type="evidence" value="ECO:0007669"/>
    <property type="project" value="UniProtKB-SubCell"/>
</dbReference>
<feature type="domain" description="AIG1-type G" evidence="5">
    <location>
        <begin position="8"/>
        <end position="194"/>
    </location>
</feature>
<evidence type="ECO:0000256" key="3">
    <source>
        <dbReference type="ARBA" id="ARBA00023134"/>
    </source>
</evidence>
<dbReference type="SUPFAM" id="SSF52540">
    <property type="entry name" value="P-loop containing nucleoside triphosphate hydrolases"/>
    <property type="match status" value="1"/>
</dbReference>
<accession>A0A3B4UVP9</accession>
<evidence type="ECO:0000256" key="2">
    <source>
        <dbReference type="ARBA" id="ARBA00022741"/>
    </source>
</evidence>
<dbReference type="InterPro" id="IPR006703">
    <property type="entry name" value="G_AIG1"/>
</dbReference>
<dbReference type="Pfam" id="PF04548">
    <property type="entry name" value="AIG1"/>
    <property type="match status" value="1"/>
</dbReference>
<dbReference type="InterPro" id="IPR045058">
    <property type="entry name" value="GIMA/IAN/Toc"/>
</dbReference>